<evidence type="ECO:0000256" key="7">
    <source>
        <dbReference type="ARBA" id="ARBA00022679"/>
    </source>
</evidence>
<keyword evidence="19" id="KW-1185">Reference proteome</keyword>
<evidence type="ECO:0000256" key="2">
    <source>
        <dbReference type="ARBA" id="ARBA00004429"/>
    </source>
</evidence>
<comment type="subcellular location">
    <subcellularLocation>
        <location evidence="2">Cell inner membrane</location>
        <topology evidence="2">Multi-pass membrane protein</topology>
    </subcellularLocation>
</comment>
<keyword evidence="8 15" id="KW-0812">Transmembrane</keyword>
<dbReference type="Pfam" id="PF00512">
    <property type="entry name" value="HisKA"/>
    <property type="match status" value="1"/>
</dbReference>
<evidence type="ECO:0000256" key="4">
    <source>
        <dbReference type="ARBA" id="ARBA00022475"/>
    </source>
</evidence>
<dbReference type="GO" id="GO:0005886">
    <property type="term" value="C:plasma membrane"/>
    <property type="evidence" value="ECO:0007669"/>
    <property type="project" value="UniProtKB-SubCell"/>
</dbReference>
<evidence type="ECO:0000259" key="16">
    <source>
        <dbReference type="PROSITE" id="PS50109"/>
    </source>
</evidence>
<evidence type="ECO:0000256" key="3">
    <source>
        <dbReference type="ARBA" id="ARBA00012438"/>
    </source>
</evidence>
<dbReference type="InterPro" id="IPR036890">
    <property type="entry name" value="HATPase_C_sf"/>
</dbReference>
<feature type="domain" description="HAMP" evidence="17">
    <location>
        <begin position="180"/>
        <end position="231"/>
    </location>
</feature>
<name>A0A2P2EAM2_9PROT</name>
<feature type="transmembrane region" description="Helical" evidence="15">
    <location>
        <begin position="12"/>
        <end position="35"/>
    </location>
</feature>
<reference evidence="18 19" key="1">
    <citation type="journal article" date="2018" name="Genome Announc.">
        <title>Draft Genome Sequence of "Candidatus Phycosocius bacilliformis," an Alphaproteobacterial Ectosymbiont of the Hydrocarbon-Producing Green Alga Botryococcus braunii.</title>
        <authorList>
            <person name="Tanabe Y."/>
            <person name="Yamaguchi H."/>
            <person name="Watanabe M.M."/>
        </authorList>
    </citation>
    <scope>NUCLEOTIDE SEQUENCE [LARGE SCALE GENOMIC DNA]</scope>
    <source>
        <strain evidence="18 19">BOTRYCO-2</strain>
    </source>
</reference>
<keyword evidence="4" id="KW-1003">Cell membrane</keyword>
<evidence type="ECO:0000256" key="5">
    <source>
        <dbReference type="ARBA" id="ARBA00022519"/>
    </source>
</evidence>
<evidence type="ECO:0000256" key="8">
    <source>
        <dbReference type="ARBA" id="ARBA00022692"/>
    </source>
</evidence>
<dbReference type="InterPro" id="IPR003594">
    <property type="entry name" value="HATPase_dom"/>
</dbReference>
<dbReference type="InterPro" id="IPR036097">
    <property type="entry name" value="HisK_dim/P_sf"/>
</dbReference>
<evidence type="ECO:0000256" key="12">
    <source>
        <dbReference type="ARBA" id="ARBA00022989"/>
    </source>
</evidence>
<dbReference type="Gene3D" id="1.10.287.130">
    <property type="match status" value="1"/>
</dbReference>
<evidence type="ECO:0000256" key="9">
    <source>
        <dbReference type="ARBA" id="ARBA00022741"/>
    </source>
</evidence>
<keyword evidence="10" id="KW-0418">Kinase</keyword>
<comment type="caution">
    <text evidence="18">The sequence shown here is derived from an EMBL/GenBank/DDBJ whole genome shotgun (WGS) entry which is preliminary data.</text>
</comment>
<evidence type="ECO:0000256" key="1">
    <source>
        <dbReference type="ARBA" id="ARBA00000085"/>
    </source>
</evidence>
<dbReference type="PROSITE" id="PS50109">
    <property type="entry name" value="HIS_KIN"/>
    <property type="match status" value="1"/>
</dbReference>
<gene>
    <name evidence="18" type="primary">envZ_1</name>
    <name evidence="18" type="ORF">PbB2_01763</name>
</gene>
<dbReference type="SMART" id="SM00388">
    <property type="entry name" value="HisKA"/>
    <property type="match status" value="1"/>
</dbReference>
<dbReference type="GO" id="GO:0000155">
    <property type="term" value="F:phosphorelay sensor kinase activity"/>
    <property type="evidence" value="ECO:0007669"/>
    <property type="project" value="InterPro"/>
</dbReference>
<dbReference type="Pfam" id="PF02518">
    <property type="entry name" value="HATPase_c"/>
    <property type="match status" value="1"/>
</dbReference>
<accession>A0A2P2EAM2</accession>
<keyword evidence="14 15" id="KW-0472">Membrane</keyword>
<dbReference type="AlphaFoldDB" id="A0A2P2EAM2"/>
<evidence type="ECO:0000256" key="14">
    <source>
        <dbReference type="ARBA" id="ARBA00023136"/>
    </source>
</evidence>
<dbReference type="PRINTS" id="PR00344">
    <property type="entry name" value="BCTRLSENSOR"/>
</dbReference>
<dbReference type="Gene3D" id="3.30.565.10">
    <property type="entry name" value="Histidine kinase-like ATPase, C-terminal domain"/>
    <property type="match status" value="1"/>
</dbReference>
<keyword evidence="9" id="KW-0547">Nucleotide-binding</keyword>
<dbReference type="OrthoDB" id="9804645at2"/>
<evidence type="ECO:0000256" key="11">
    <source>
        <dbReference type="ARBA" id="ARBA00022840"/>
    </source>
</evidence>
<dbReference type="SUPFAM" id="SSF47384">
    <property type="entry name" value="Homodimeric domain of signal transducing histidine kinase"/>
    <property type="match status" value="1"/>
</dbReference>
<dbReference type="InterPro" id="IPR004358">
    <property type="entry name" value="Sig_transdc_His_kin-like_C"/>
</dbReference>
<evidence type="ECO:0000256" key="15">
    <source>
        <dbReference type="SAM" id="Phobius"/>
    </source>
</evidence>
<dbReference type="EMBL" id="BFBR01000005">
    <property type="protein sequence ID" value="GBF58092.1"/>
    <property type="molecule type" value="Genomic_DNA"/>
</dbReference>
<dbReference type="PROSITE" id="PS50885">
    <property type="entry name" value="HAMP"/>
    <property type="match status" value="1"/>
</dbReference>
<evidence type="ECO:0000256" key="10">
    <source>
        <dbReference type="ARBA" id="ARBA00022777"/>
    </source>
</evidence>
<dbReference type="SMART" id="SM00387">
    <property type="entry name" value="HATPase_c"/>
    <property type="match status" value="1"/>
</dbReference>
<dbReference type="EC" id="2.7.13.3" evidence="3"/>
<keyword evidence="6" id="KW-0597">Phosphoprotein</keyword>
<evidence type="ECO:0000313" key="18">
    <source>
        <dbReference type="EMBL" id="GBF58092.1"/>
    </source>
</evidence>
<dbReference type="SMART" id="SM00304">
    <property type="entry name" value="HAMP"/>
    <property type="match status" value="1"/>
</dbReference>
<evidence type="ECO:0000256" key="6">
    <source>
        <dbReference type="ARBA" id="ARBA00022553"/>
    </source>
</evidence>
<feature type="transmembrane region" description="Helical" evidence="15">
    <location>
        <begin position="152"/>
        <end position="179"/>
    </location>
</feature>
<organism evidence="18 19">
    <name type="scientific">Candidatus Phycosocius bacilliformis</name>
    <dbReference type="NCBI Taxonomy" id="1445552"/>
    <lineage>
        <taxon>Bacteria</taxon>
        <taxon>Pseudomonadati</taxon>
        <taxon>Pseudomonadota</taxon>
        <taxon>Alphaproteobacteria</taxon>
        <taxon>Caulobacterales</taxon>
        <taxon>Caulobacterales incertae sedis</taxon>
        <taxon>Candidatus Phycosocius</taxon>
    </lineage>
</organism>
<dbReference type="InterPro" id="IPR003661">
    <property type="entry name" value="HisK_dim/P_dom"/>
</dbReference>
<dbReference type="GO" id="GO:0005524">
    <property type="term" value="F:ATP binding"/>
    <property type="evidence" value="ECO:0007669"/>
    <property type="project" value="UniProtKB-KW"/>
</dbReference>
<evidence type="ECO:0000313" key="19">
    <source>
        <dbReference type="Proteomes" id="UP000245086"/>
    </source>
</evidence>
<dbReference type="RefSeq" id="WP_108984966.1">
    <property type="nucleotide sequence ID" value="NZ_BFBR01000005.1"/>
</dbReference>
<evidence type="ECO:0000256" key="13">
    <source>
        <dbReference type="ARBA" id="ARBA00023012"/>
    </source>
</evidence>
<dbReference type="PANTHER" id="PTHR44936:SF5">
    <property type="entry name" value="SENSOR HISTIDINE KINASE ENVZ"/>
    <property type="match status" value="1"/>
</dbReference>
<keyword evidence="7 18" id="KW-0808">Transferase</keyword>
<protein>
    <recommendedName>
        <fullName evidence="3">histidine kinase</fullName>
        <ecNumber evidence="3">2.7.13.3</ecNumber>
    </recommendedName>
</protein>
<comment type="catalytic activity">
    <reaction evidence="1">
        <text>ATP + protein L-histidine = ADP + protein N-phospho-L-histidine.</text>
        <dbReference type="EC" id="2.7.13.3"/>
    </reaction>
</comment>
<dbReference type="InterPro" id="IPR003660">
    <property type="entry name" value="HAMP_dom"/>
</dbReference>
<keyword evidence="12 15" id="KW-1133">Transmembrane helix</keyword>
<keyword evidence="11" id="KW-0067">ATP-binding</keyword>
<dbReference type="CDD" id="cd00082">
    <property type="entry name" value="HisKA"/>
    <property type="match status" value="1"/>
</dbReference>
<sequence>MDLKALIPRGLFARSLLIIVLPVAIMQMVVTYVFFDLHWEQVSRRLSEGAAGDVAMVTQLYTANPTQENLEAITRYARADLRLSVAFKPGAKLPERERLAVIPAFDRTLRRALSGSLRQKYWFDTTRYPDYVDIRVEVSGGVLRFLAYRDRVFASTGGIFILWLTGATILLATVSVLFIRNQVRPMERLADAADRFGRGEHVDLKPAGSAEVRRATLAFLQMRDRIQRHIEQRTNLLAGVSHDLRTPLTRLKLQLAMMPPSPDSMEARQDILEMERMLEEYLAFAQGQWSEEPVALDLADLARTIIQDAARAGRTIDGSGLAESLPTTGRPIALKRCLSNLVENALSFAQTVTLSSSQNEAAIFIHVDDDGPGIDPDQYEEALKPFSRLDPARNQNRKGVGLGLALASDAARSHGGSLILERSDLGGLRVSVRLPV</sequence>
<dbReference type="Proteomes" id="UP000245086">
    <property type="component" value="Unassembled WGS sequence"/>
</dbReference>
<keyword evidence="13" id="KW-0902">Two-component regulatory system</keyword>
<evidence type="ECO:0000259" key="17">
    <source>
        <dbReference type="PROSITE" id="PS50885"/>
    </source>
</evidence>
<dbReference type="InterPro" id="IPR005467">
    <property type="entry name" value="His_kinase_dom"/>
</dbReference>
<dbReference type="InterPro" id="IPR050980">
    <property type="entry name" value="2C_sensor_his_kinase"/>
</dbReference>
<proteinExistence type="predicted"/>
<feature type="domain" description="Histidine kinase" evidence="16">
    <location>
        <begin position="239"/>
        <end position="436"/>
    </location>
</feature>
<dbReference type="PANTHER" id="PTHR44936">
    <property type="entry name" value="SENSOR PROTEIN CREC"/>
    <property type="match status" value="1"/>
</dbReference>
<dbReference type="SUPFAM" id="SSF55874">
    <property type="entry name" value="ATPase domain of HSP90 chaperone/DNA topoisomerase II/histidine kinase"/>
    <property type="match status" value="1"/>
</dbReference>
<dbReference type="Pfam" id="PF00672">
    <property type="entry name" value="HAMP"/>
    <property type="match status" value="1"/>
</dbReference>
<keyword evidence="5" id="KW-0997">Cell inner membrane</keyword>